<keyword evidence="6" id="KW-0966">Cell projection</keyword>
<evidence type="ECO:0000256" key="1">
    <source>
        <dbReference type="ARBA" id="ARBA00004117"/>
    </source>
</evidence>
<evidence type="ECO:0000256" key="4">
    <source>
        <dbReference type="HAMAP-Rule" id="MF_00724"/>
    </source>
</evidence>
<dbReference type="Proteomes" id="UP000622890">
    <property type="component" value="Unassembled WGS sequence"/>
</dbReference>
<gene>
    <name evidence="4 6" type="primary">fliE</name>
    <name evidence="6" type="ORF">JJB74_32370</name>
</gene>
<dbReference type="HAMAP" id="MF_00724">
    <property type="entry name" value="FliE"/>
    <property type="match status" value="1"/>
</dbReference>
<accession>A0A934T3I7</accession>
<dbReference type="GO" id="GO:0003774">
    <property type="term" value="F:cytoskeletal motor activity"/>
    <property type="evidence" value="ECO:0007669"/>
    <property type="project" value="InterPro"/>
</dbReference>
<evidence type="ECO:0000313" key="7">
    <source>
        <dbReference type="Proteomes" id="UP000622890"/>
    </source>
</evidence>
<dbReference type="InterPro" id="IPR001624">
    <property type="entry name" value="FliE"/>
</dbReference>
<reference evidence="6" key="1">
    <citation type="submission" date="2021-01" db="EMBL/GenBank/DDBJ databases">
        <title>Genome sequence of strain Noviherbaspirillum sp. DKR-6.</title>
        <authorList>
            <person name="Chaudhary D.K."/>
        </authorList>
    </citation>
    <scope>NUCLEOTIDE SEQUENCE</scope>
    <source>
        <strain evidence="6">DKR-6</strain>
    </source>
</reference>
<name>A0A934T3I7_9BURK</name>
<dbReference type="RefSeq" id="WP_200598671.1">
    <property type="nucleotide sequence ID" value="NZ_JAEPBG010000048.1"/>
</dbReference>
<dbReference type="Pfam" id="PF02049">
    <property type="entry name" value="FliE"/>
    <property type="match status" value="1"/>
</dbReference>
<dbReference type="PANTHER" id="PTHR34653">
    <property type="match status" value="1"/>
</dbReference>
<evidence type="ECO:0000256" key="2">
    <source>
        <dbReference type="ARBA" id="ARBA00009272"/>
    </source>
</evidence>
<proteinExistence type="inferred from homology"/>
<evidence type="ECO:0000256" key="5">
    <source>
        <dbReference type="NCBIfam" id="TIGR00205"/>
    </source>
</evidence>
<evidence type="ECO:0000313" key="6">
    <source>
        <dbReference type="EMBL" id="MBK4739307.1"/>
    </source>
</evidence>
<sequence length="123" mass="12654">MPTIDTDRIQSMVAQLQNMAARAKAPAAPSETAGLTDSVGAAGAVKGGAQVDFSAALKGALDGVNGMQQSADALGQRFALGDDSVNLSDVMIATQKASIAFQTTAQVRNKLVSAYHDIMNMQV</sequence>
<evidence type="ECO:0000256" key="3">
    <source>
        <dbReference type="ARBA" id="ARBA00023143"/>
    </source>
</evidence>
<dbReference type="NCBIfam" id="TIGR00205">
    <property type="entry name" value="fliE"/>
    <property type="match status" value="1"/>
</dbReference>
<comment type="subcellular location">
    <subcellularLocation>
        <location evidence="1 4">Bacterial flagellum basal body</location>
    </subcellularLocation>
</comment>
<dbReference type="GO" id="GO:0071973">
    <property type="term" value="P:bacterial-type flagellum-dependent cell motility"/>
    <property type="evidence" value="ECO:0007669"/>
    <property type="project" value="InterPro"/>
</dbReference>
<comment type="caution">
    <text evidence="6">The sequence shown here is derived from an EMBL/GenBank/DDBJ whole genome shotgun (WGS) entry which is preliminary data.</text>
</comment>
<keyword evidence="6" id="KW-0282">Flagellum</keyword>
<comment type="similarity">
    <text evidence="2 4">Belongs to the FliE family.</text>
</comment>
<dbReference type="PRINTS" id="PR01006">
    <property type="entry name" value="FLGHOOKFLIE"/>
</dbReference>
<dbReference type="PANTHER" id="PTHR34653:SF1">
    <property type="entry name" value="FLAGELLAR HOOK-BASAL BODY COMPLEX PROTEIN FLIE"/>
    <property type="match status" value="1"/>
</dbReference>
<keyword evidence="6" id="KW-0969">Cilium</keyword>
<protein>
    <recommendedName>
        <fullName evidence="4 5">Flagellar hook-basal body complex protein FliE</fullName>
    </recommendedName>
</protein>
<dbReference type="AlphaFoldDB" id="A0A934T3I7"/>
<keyword evidence="3 4" id="KW-0975">Bacterial flagellum</keyword>
<dbReference type="GO" id="GO:0005198">
    <property type="term" value="F:structural molecule activity"/>
    <property type="evidence" value="ECO:0007669"/>
    <property type="project" value="UniProtKB-UniRule"/>
</dbReference>
<dbReference type="EMBL" id="JAEPBG010000048">
    <property type="protein sequence ID" value="MBK4739307.1"/>
    <property type="molecule type" value="Genomic_DNA"/>
</dbReference>
<dbReference type="GO" id="GO:0009425">
    <property type="term" value="C:bacterial-type flagellum basal body"/>
    <property type="evidence" value="ECO:0007669"/>
    <property type="project" value="UniProtKB-SubCell"/>
</dbReference>
<keyword evidence="7" id="KW-1185">Reference proteome</keyword>
<organism evidence="6 7">
    <name type="scientific">Noviherbaspirillum pedocola</name>
    <dbReference type="NCBI Taxonomy" id="2801341"/>
    <lineage>
        <taxon>Bacteria</taxon>
        <taxon>Pseudomonadati</taxon>
        <taxon>Pseudomonadota</taxon>
        <taxon>Betaproteobacteria</taxon>
        <taxon>Burkholderiales</taxon>
        <taxon>Oxalobacteraceae</taxon>
        <taxon>Noviherbaspirillum</taxon>
    </lineage>
</organism>